<feature type="non-terminal residue" evidence="2">
    <location>
        <position position="134"/>
    </location>
</feature>
<gene>
    <name evidence="2" type="ORF">NDU88_005850</name>
</gene>
<evidence type="ECO:0000256" key="1">
    <source>
        <dbReference type="SAM" id="MobiDB-lite"/>
    </source>
</evidence>
<protein>
    <submittedName>
        <fullName evidence="2">Uncharacterized protein</fullName>
    </submittedName>
</protein>
<dbReference type="Proteomes" id="UP001066276">
    <property type="component" value="Chromosome 4_2"/>
</dbReference>
<feature type="non-terminal residue" evidence="2">
    <location>
        <position position="1"/>
    </location>
</feature>
<dbReference type="AlphaFoldDB" id="A0AAV7SN38"/>
<evidence type="ECO:0000313" key="3">
    <source>
        <dbReference type="Proteomes" id="UP001066276"/>
    </source>
</evidence>
<organism evidence="2 3">
    <name type="scientific">Pleurodeles waltl</name>
    <name type="common">Iberian ribbed newt</name>
    <dbReference type="NCBI Taxonomy" id="8319"/>
    <lineage>
        <taxon>Eukaryota</taxon>
        <taxon>Metazoa</taxon>
        <taxon>Chordata</taxon>
        <taxon>Craniata</taxon>
        <taxon>Vertebrata</taxon>
        <taxon>Euteleostomi</taxon>
        <taxon>Amphibia</taxon>
        <taxon>Batrachia</taxon>
        <taxon>Caudata</taxon>
        <taxon>Salamandroidea</taxon>
        <taxon>Salamandridae</taxon>
        <taxon>Pleurodelinae</taxon>
        <taxon>Pleurodeles</taxon>
    </lineage>
</organism>
<accession>A0AAV7SN38</accession>
<feature type="region of interest" description="Disordered" evidence="1">
    <location>
        <begin position="46"/>
        <end position="66"/>
    </location>
</feature>
<evidence type="ECO:0000313" key="2">
    <source>
        <dbReference type="EMBL" id="KAJ1165422.1"/>
    </source>
</evidence>
<sequence length="134" mass="14072">VPKATQARRPSLHPSWLTRMARVRLQSHHHLSTSLSKLLGHSVNIKKSKLPGSRPPSSKPISLSAPHLNEFPGARAIPAQLTEFYGAMRLIFGPSSPVGVPLSPAGLAGAPWGSTPAASATAPRDTKGSTSGFK</sequence>
<name>A0AAV7SN38_PLEWA</name>
<dbReference type="EMBL" id="JANPWB010000008">
    <property type="protein sequence ID" value="KAJ1165422.1"/>
    <property type="molecule type" value="Genomic_DNA"/>
</dbReference>
<feature type="region of interest" description="Disordered" evidence="1">
    <location>
        <begin position="104"/>
        <end position="134"/>
    </location>
</feature>
<proteinExistence type="predicted"/>
<keyword evidence="3" id="KW-1185">Reference proteome</keyword>
<reference evidence="2" key="1">
    <citation type="journal article" date="2022" name="bioRxiv">
        <title>Sequencing and chromosome-scale assembly of the giantPleurodeles waltlgenome.</title>
        <authorList>
            <person name="Brown T."/>
            <person name="Elewa A."/>
            <person name="Iarovenko S."/>
            <person name="Subramanian E."/>
            <person name="Araus A.J."/>
            <person name="Petzold A."/>
            <person name="Susuki M."/>
            <person name="Suzuki K.-i.T."/>
            <person name="Hayashi T."/>
            <person name="Toyoda A."/>
            <person name="Oliveira C."/>
            <person name="Osipova E."/>
            <person name="Leigh N.D."/>
            <person name="Simon A."/>
            <person name="Yun M.H."/>
        </authorList>
    </citation>
    <scope>NUCLEOTIDE SEQUENCE</scope>
    <source>
        <strain evidence="2">20211129_DDA</strain>
        <tissue evidence="2">Liver</tissue>
    </source>
</reference>
<comment type="caution">
    <text evidence="2">The sequence shown here is derived from an EMBL/GenBank/DDBJ whole genome shotgun (WGS) entry which is preliminary data.</text>
</comment>